<name>A9NM73_PICSI</name>
<dbReference type="EMBL" id="EF082372">
    <property type="protein sequence ID" value="ABK21734.1"/>
    <property type="molecule type" value="mRNA"/>
</dbReference>
<protein>
    <submittedName>
        <fullName evidence="1">Uncharacterized protein</fullName>
    </submittedName>
</protein>
<evidence type="ECO:0000313" key="1">
    <source>
        <dbReference type="EMBL" id="ABK21734.1"/>
    </source>
</evidence>
<sequence>MHFFKWLGEQGEEVLTTMGMWFSSKLHLKEQRNAASFFLLVLTHLFHNLLLHMEWF</sequence>
<organism evidence="1">
    <name type="scientific">Picea sitchensis</name>
    <name type="common">Sitka spruce</name>
    <name type="synonym">Pinus sitchensis</name>
    <dbReference type="NCBI Taxonomy" id="3332"/>
    <lineage>
        <taxon>Eukaryota</taxon>
        <taxon>Viridiplantae</taxon>
        <taxon>Streptophyta</taxon>
        <taxon>Embryophyta</taxon>
        <taxon>Tracheophyta</taxon>
        <taxon>Spermatophyta</taxon>
        <taxon>Pinopsida</taxon>
        <taxon>Pinidae</taxon>
        <taxon>Conifers I</taxon>
        <taxon>Pinales</taxon>
        <taxon>Pinaceae</taxon>
        <taxon>Picea</taxon>
    </lineage>
</organism>
<dbReference type="AlphaFoldDB" id="A9NM73"/>
<accession>A9NM73</accession>
<proteinExistence type="evidence at transcript level"/>
<reference evidence="1" key="1">
    <citation type="journal article" date="2008" name="BMC Genomics">
        <title>A conifer genomics resource of 200,000 spruce (Picea spp.) ESTs and 6,464 high-quality, sequence-finished full-length cDNAs for Sitka spruce (Picea sitchensis).</title>
        <authorList>
            <person name="Ralph S.G."/>
            <person name="Chun H.J."/>
            <person name="Kolosova N."/>
            <person name="Cooper D."/>
            <person name="Oddy C."/>
            <person name="Ritland C.E."/>
            <person name="Kirkpatrick R."/>
            <person name="Moore R."/>
            <person name="Barber S."/>
            <person name="Holt R.A."/>
            <person name="Jones S.J."/>
            <person name="Marra M.A."/>
            <person name="Douglas C.J."/>
            <person name="Ritland K."/>
            <person name="Bohlmann J."/>
        </authorList>
    </citation>
    <scope>NUCLEOTIDE SEQUENCE</scope>
    <source>
        <tissue evidence="1">Bark</tissue>
    </source>
</reference>